<protein>
    <recommendedName>
        <fullName evidence="1">DUF397 domain-containing protein</fullName>
    </recommendedName>
</protein>
<keyword evidence="3" id="KW-1185">Reference proteome</keyword>
<reference evidence="2 3" key="1">
    <citation type="submission" date="2020-08" db="EMBL/GenBank/DDBJ databases">
        <title>Sequencing the genomes of 1000 actinobacteria strains.</title>
        <authorList>
            <person name="Klenk H.-P."/>
        </authorList>
    </citation>
    <scope>NUCLEOTIDE SEQUENCE [LARGE SCALE GENOMIC DNA]</scope>
    <source>
        <strain evidence="2 3">DSM 45582</strain>
    </source>
</reference>
<evidence type="ECO:0000259" key="1">
    <source>
        <dbReference type="Pfam" id="PF04149"/>
    </source>
</evidence>
<proteinExistence type="predicted"/>
<dbReference type="EMBL" id="JACHIV010000001">
    <property type="protein sequence ID" value="MBB5071434.1"/>
    <property type="molecule type" value="Genomic_DNA"/>
</dbReference>
<organism evidence="2 3">
    <name type="scientific">Saccharopolyspora gloriosae</name>
    <dbReference type="NCBI Taxonomy" id="455344"/>
    <lineage>
        <taxon>Bacteria</taxon>
        <taxon>Bacillati</taxon>
        <taxon>Actinomycetota</taxon>
        <taxon>Actinomycetes</taxon>
        <taxon>Pseudonocardiales</taxon>
        <taxon>Pseudonocardiaceae</taxon>
        <taxon>Saccharopolyspora</taxon>
    </lineage>
</organism>
<evidence type="ECO:0000313" key="2">
    <source>
        <dbReference type="EMBL" id="MBB5071434.1"/>
    </source>
</evidence>
<dbReference type="Proteomes" id="UP000580474">
    <property type="component" value="Unassembled WGS sequence"/>
</dbReference>
<evidence type="ECO:0000313" key="3">
    <source>
        <dbReference type="Proteomes" id="UP000580474"/>
    </source>
</evidence>
<feature type="domain" description="DUF397" evidence="1">
    <location>
        <begin position="4"/>
        <end position="55"/>
    </location>
</feature>
<accession>A0A840NIN5</accession>
<dbReference type="Pfam" id="PF04149">
    <property type="entry name" value="DUF397"/>
    <property type="match status" value="1"/>
</dbReference>
<name>A0A840NIN5_9PSEU</name>
<dbReference type="AlphaFoldDB" id="A0A840NIN5"/>
<comment type="caution">
    <text evidence="2">The sequence shown here is derived from an EMBL/GenBank/DDBJ whole genome shotgun (WGS) entry which is preliminary data.</text>
</comment>
<sequence>MAFNWRKSSRSADTANCVEVAPGGGFVGVRDSKSPETGVLVVPARRWADFLAALRGAGSV</sequence>
<dbReference type="InterPro" id="IPR007278">
    <property type="entry name" value="DUF397"/>
</dbReference>
<gene>
    <name evidence="2" type="ORF">BJ969_004522</name>
</gene>